<keyword evidence="11" id="KW-0131">Cell cycle</keyword>
<gene>
    <name evidence="11" type="ORF">TAPDE_000988</name>
</gene>
<dbReference type="EMBL" id="CAHR02000032">
    <property type="protein sequence ID" value="CCX35413.1"/>
    <property type="molecule type" value="Genomic_DNA"/>
</dbReference>
<evidence type="ECO:0000256" key="7">
    <source>
        <dbReference type="ARBA" id="ARBA00023242"/>
    </source>
</evidence>
<dbReference type="GO" id="GO:0000974">
    <property type="term" value="C:Prp19 complex"/>
    <property type="evidence" value="ECO:0007669"/>
    <property type="project" value="InterPro"/>
</dbReference>
<dbReference type="Pfam" id="PF00249">
    <property type="entry name" value="Myb_DNA-binding"/>
    <property type="match status" value="2"/>
</dbReference>
<feature type="domain" description="HTH myb-type" evidence="10">
    <location>
        <begin position="57"/>
        <end position="106"/>
    </location>
</feature>
<evidence type="ECO:0000313" key="11">
    <source>
        <dbReference type="EMBL" id="CCX35413.1"/>
    </source>
</evidence>
<evidence type="ECO:0000256" key="4">
    <source>
        <dbReference type="ARBA" id="ARBA00022737"/>
    </source>
</evidence>
<feature type="domain" description="Myb-like" evidence="9">
    <location>
        <begin position="53"/>
        <end position="102"/>
    </location>
</feature>
<dbReference type="Pfam" id="PF11831">
    <property type="entry name" value="Myb_Cef"/>
    <property type="match status" value="1"/>
</dbReference>
<comment type="caution">
    <text evidence="11">The sequence shown here is derived from an EMBL/GenBank/DDBJ whole genome shotgun (WGS) entry which is preliminary data.</text>
</comment>
<keyword evidence="4" id="KW-0677">Repeat</keyword>
<reference evidence="11 12" key="1">
    <citation type="journal article" date="2013" name="MBio">
        <title>Genome sequencing of the plant pathogen Taphrina deformans, the causal agent of peach leaf curl.</title>
        <authorList>
            <person name="Cisse O.H."/>
            <person name="Almeida J.M.G.C.F."/>
            <person name="Fonseca A."/>
            <person name="Kumar A.A."/>
            <person name="Salojaervi J."/>
            <person name="Overmyer K."/>
            <person name="Hauser P.M."/>
            <person name="Pagni M."/>
        </authorList>
    </citation>
    <scope>NUCLEOTIDE SEQUENCE [LARGE SCALE GENOMIC DNA]</scope>
    <source>
        <strain evidence="12">PYCC 5710 / ATCC 11124 / CBS 356.35 / IMI 108563 / JCM 9778 / NBRC 8474</strain>
    </source>
</reference>
<dbReference type="STRING" id="1097556.R4ZY10"/>
<dbReference type="FunFam" id="1.10.10.60:FF:000021">
    <property type="entry name" value="CDC5 cell division cycle 5-like"/>
    <property type="match status" value="1"/>
</dbReference>
<organism evidence="11 12">
    <name type="scientific">Taphrina deformans (strain PYCC 5710 / ATCC 11124 / CBS 356.35 / IMI 108563 / JCM 9778 / NBRC 8474)</name>
    <name type="common">Peach leaf curl fungus</name>
    <name type="synonym">Lalaria deformans</name>
    <dbReference type="NCBI Taxonomy" id="1097556"/>
    <lineage>
        <taxon>Eukaryota</taxon>
        <taxon>Fungi</taxon>
        <taxon>Dikarya</taxon>
        <taxon>Ascomycota</taxon>
        <taxon>Taphrinomycotina</taxon>
        <taxon>Taphrinomycetes</taxon>
        <taxon>Taphrinales</taxon>
        <taxon>Taphrinaceae</taxon>
        <taxon>Taphrina</taxon>
    </lineage>
</organism>
<dbReference type="VEuPathDB" id="FungiDB:TAPDE_000988"/>
<feature type="domain" description="Myb-like" evidence="9">
    <location>
        <begin position="5"/>
        <end position="52"/>
    </location>
</feature>
<dbReference type="InterPro" id="IPR021786">
    <property type="entry name" value="Cdc5p/Cef1_C"/>
</dbReference>
<evidence type="ECO:0000256" key="3">
    <source>
        <dbReference type="ARBA" id="ARBA00022728"/>
    </source>
</evidence>
<evidence type="ECO:0000259" key="9">
    <source>
        <dbReference type="PROSITE" id="PS50090"/>
    </source>
</evidence>
<dbReference type="SMART" id="SM00717">
    <property type="entry name" value="SANT"/>
    <property type="match status" value="2"/>
</dbReference>
<accession>R4ZY10</accession>
<dbReference type="PANTHER" id="PTHR45885:SF1">
    <property type="entry name" value="CELL DIVISION CYCLE 5-LIKE PROTEIN"/>
    <property type="match status" value="1"/>
</dbReference>
<evidence type="ECO:0000256" key="2">
    <source>
        <dbReference type="ARBA" id="ARBA00022664"/>
    </source>
</evidence>
<dbReference type="eggNOG" id="KOG0050">
    <property type="taxonomic scope" value="Eukaryota"/>
</dbReference>
<keyword evidence="6" id="KW-0508">mRNA splicing</keyword>
<dbReference type="PROSITE" id="PS51294">
    <property type="entry name" value="HTH_MYB"/>
    <property type="match status" value="2"/>
</dbReference>
<feature type="region of interest" description="Disordered" evidence="8">
    <location>
        <begin position="391"/>
        <end position="460"/>
    </location>
</feature>
<dbReference type="InterPro" id="IPR009057">
    <property type="entry name" value="Homeodomain-like_sf"/>
</dbReference>
<keyword evidence="5" id="KW-0238">DNA-binding</keyword>
<evidence type="ECO:0000256" key="1">
    <source>
        <dbReference type="ARBA" id="ARBA00010506"/>
    </source>
</evidence>
<dbReference type="InterPro" id="IPR047240">
    <property type="entry name" value="SANT_CDC5L_II"/>
</dbReference>
<dbReference type="PROSITE" id="PS50090">
    <property type="entry name" value="MYB_LIKE"/>
    <property type="match status" value="2"/>
</dbReference>
<proteinExistence type="inferred from homology"/>
<dbReference type="Gene3D" id="1.10.10.60">
    <property type="entry name" value="Homeodomain-like"/>
    <property type="match status" value="2"/>
</dbReference>
<keyword evidence="12" id="KW-1185">Reference proteome</keyword>
<dbReference type="CDD" id="cd00167">
    <property type="entry name" value="SANT"/>
    <property type="match status" value="1"/>
</dbReference>
<feature type="region of interest" description="Disordered" evidence="8">
    <location>
        <begin position="347"/>
        <end position="366"/>
    </location>
</feature>
<feature type="region of interest" description="Disordered" evidence="8">
    <location>
        <begin position="512"/>
        <end position="545"/>
    </location>
</feature>
<dbReference type="GO" id="GO:0003677">
    <property type="term" value="F:DNA binding"/>
    <property type="evidence" value="ECO:0007669"/>
    <property type="project" value="UniProtKB-KW"/>
</dbReference>
<comment type="similarity">
    <text evidence="1">Belongs to the CEF1 family.</text>
</comment>
<dbReference type="AlphaFoldDB" id="R4ZY10"/>
<feature type="domain" description="HTH myb-type" evidence="10">
    <location>
        <begin position="1"/>
        <end position="56"/>
    </location>
</feature>
<dbReference type="InterPro" id="IPR001005">
    <property type="entry name" value="SANT/Myb"/>
</dbReference>
<feature type="compositionally biased region" description="Polar residues" evidence="8">
    <location>
        <begin position="432"/>
        <end position="453"/>
    </location>
</feature>
<dbReference type="SUPFAM" id="SSF46689">
    <property type="entry name" value="Homeodomain-like"/>
    <property type="match status" value="1"/>
</dbReference>
<dbReference type="Proteomes" id="UP000013776">
    <property type="component" value="Unassembled WGS sequence"/>
</dbReference>
<keyword evidence="2" id="KW-0507">mRNA processing</keyword>
<sequence>MAIVKGGVWTNVEDEILKAAISKYGKNQWARISSLLVRKTPKQCKARWYEWLDPGIKKVDWTREEDEKLLHLAKLLPTQWRTIAPIVGRTSTQCLERYQKLLDDAEAAENSELGLSGVGAEGAAPTADSVRRLRAGETDPNPETKPAKPDAIDMDEDEKEMLSEARARLANTQGKKAKRKQREKLLEETKRLSVIQKRRDLKAAGINIKLHHRKKGEMDYNADIPFEHKPALGFYDTTEEAGTNERERKLVDFRQVEQKRREDDAAKEERKNPKKREGEVTDDVAAQAVSLEKLRKAEQLTKRRKLNLPGPQVSDRELEDIIKLGLTSTDASEIANEGEASASRGLIGNYTSVGTGQPVRTPRTPATHDSINLEARNLRAMTSTQSSLLGAENTPLHGAQAGTGYDAATPRNSLVATPNPLRREAGAETPVTHGSSYVTSTPRRDNLSLNSASPYDETPGQMTVADEKLAAKTRASQLRSQFAALPAPKNDFELELPQEEDEAVDLSNDALEDSAERDARAKQAQEEQAERARQQRTSVLQQGLPRPQQISVDLASVSSIADSDPEALIQHEMRRLLISDAIKFPISGSSTSRGTVLPDVDLSVLQAVRSQILTEAGQAPLHNDLVNGETSTARTIPGMEIYLDDEDGELQACKTLLPDLNKKLQGEASKSARLEKKMSLVLGGYQKRAQTLSDKLRAAGTALQEAEIVLNSFKMLQENESSGIITRIEVLESEVKRLETLQRNGQELYVSLSNRKEEFFHSSS</sequence>
<keyword evidence="7" id="KW-0539">Nucleus</keyword>
<protein>
    <submittedName>
        <fullName evidence="11">Cell division control protein</fullName>
    </submittedName>
</protein>
<dbReference type="InterPro" id="IPR017930">
    <property type="entry name" value="Myb_dom"/>
</dbReference>
<evidence type="ECO:0000313" key="12">
    <source>
        <dbReference type="Proteomes" id="UP000013776"/>
    </source>
</evidence>
<keyword evidence="3" id="KW-0747">Spliceosome</keyword>
<feature type="compositionally biased region" description="Basic and acidic residues" evidence="8">
    <location>
        <begin position="514"/>
        <end position="533"/>
    </location>
</feature>
<dbReference type="CDD" id="cd11659">
    <property type="entry name" value="SANT_CDC5_II"/>
    <property type="match status" value="1"/>
</dbReference>
<dbReference type="OrthoDB" id="1410009at2759"/>
<dbReference type="GO" id="GO:0000398">
    <property type="term" value="P:mRNA splicing, via spliceosome"/>
    <property type="evidence" value="ECO:0007669"/>
    <property type="project" value="InterPro"/>
</dbReference>
<evidence type="ECO:0000256" key="5">
    <source>
        <dbReference type="ARBA" id="ARBA00023125"/>
    </source>
</evidence>
<evidence type="ECO:0000256" key="6">
    <source>
        <dbReference type="ARBA" id="ARBA00023187"/>
    </source>
</evidence>
<feature type="compositionally biased region" description="Basic and acidic residues" evidence="8">
    <location>
        <begin position="256"/>
        <end position="279"/>
    </location>
</feature>
<name>R4ZY10_TAPDE</name>
<keyword evidence="11" id="KW-0132">Cell division</keyword>
<evidence type="ECO:0000259" key="10">
    <source>
        <dbReference type="PROSITE" id="PS51294"/>
    </source>
</evidence>
<evidence type="ECO:0000256" key="8">
    <source>
        <dbReference type="SAM" id="MobiDB-lite"/>
    </source>
</evidence>
<feature type="region of interest" description="Disordered" evidence="8">
    <location>
        <begin position="113"/>
        <end position="155"/>
    </location>
</feature>
<feature type="region of interest" description="Disordered" evidence="8">
    <location>
        <begin position="256"/>
        <end position="283"/>
    </location>
</feature>
<dbReference type="PANTHER" id="PTHR45885">
    <property type="entry name" value="CELL DIVISION CYCLE 5-LIKE PROTEIN"/>
    <property type="match status" value="1"/>
</dbReference>
<dbReference type="GO" id="GO:0051301">
    <property type="term" value="P:cell division"/>
    <property type="evidence" value="ECO:0007669"/>
    <property type="project" value="UniProtKB-KW"/>
</dbReference>
<dbReference type="InterPro" id="IPR047242">
    <property type="entry name" value="CDC5L/Cef1"/>
</dbReference>
<dbReference type="GO" id="GO:0005681">
    <property type="term" value="C:spliceosomal complex"/>
    <property type="evidence" value="ECO:0007669"/>
    <property type="project" value="UniProtKB-KW"/>
</dbReference>